<organism evidence="2">
    <name type="scientific">Naegleria gruberi</name>
    <name type="common">Amoeba</name>
    <dbReference type="NCBI Taxonomy" id="5762"/>
    <lineage>
        <taxon>Eukaryota</taxon>
        <taxon>Discoba</taxon>
        <taxon>Heterolobosea</taxon>
        <taxon>Tetramitia</taxon>
        <taxon>Eutetramitia</taxon>
        <taxon>Vahlkampfiidae</taxon>
        <taxon>Naegleria</taxon>
    </lineage>
</organism>
<dbReference type="RefSeq" id="XP_002679581.1">
    <property type="nucleotide sequence ID" value="XM_002679535.1"/>
</dbReference>
<dbReference type="EMBL" id="GG738857">
    <property type="protein sequence ID" value="EFC46837.1"/>
    <property type="molecule type" value="Genomic_DNA"/>
</dbReference>
<evidence type="ECO:0000313" key="2">
    <source>
        <dbReference type="Proteomes" id="UP000006671"/>
    </source>
</evidence>
<dbReference type="VEuPathDB" id="AmoebaDB:NAEGRDRAFT_47562"/>
<evidence type="ECO:0000313" key="1">
    <source>
        <dbReference type="EMBL" id="EFC46837.1"/>
    </source>
</evidence>
<protein>
    <submittedName>
        <fullName evidence="1">Predicted protein</fullName>
    </submittedName>
</protein>
<name>D2V8P5_NAEGR</name>
<dbReference type="KEGG" id="ngr:NAEGRDRAFT_47562"/>
<dbReference type="InParanoid" id="D2V8P5"/>
<keyword evidence="2" id="KW-1185">Reference proteome</keyword>
<dbReference type="OrthoDB" id="10595841at2759"/>
<dbReference type="Proteomes" id="UP000006671">
    <property type="component" value="Unassembled WGS sequence"/>
</dbReference>
<dbReference type="GeneID" id="8860232"/>
<sequence length="827" mass="95524">MQNQIHPTKNKNNHYRTKHVFAVTNSCKNYSTTTFLSENIYSEPVTLVTTENKQILDTTKFKQWTKEQVCSLLCTDERKGGAGLIVEKVKQLYDVGFDGIALSNIVTYIQDKDKHYAITQVRNNNDYKSISQTTLEAVVNWVYQLLTTRLFHLWQTEKISQAISESLEYLTKNESSYLLSLKLSGIQISDNNEKVIERWKQQYIITCDNVDFSNRSLLASFIAKHGARLNAYRLVRSIIDMPFKYNDELVKGISETFHKLETETDKQNIFIPYLAYASGTGKSRTLQEIFKLTTQEKNYKDNSLEIRISFGNGMSLGAGDDLKMGFLYRILFSYLNFPSFDTNTITSIASELAKINPTFEELILTIVQHWKEVNNKPKDSPVAVYLAIDEYTKVKEFPHMNFSEIITMICNFVILNNQKPSSVKLFPLFAGLDMAFFERRVFESGFHSNYFTPYQFSDDDELEIVCRNVPSLKYAAPLWKALTFINKHPRMIEWFLDNLKDTKLTLNVEDRIQNAYNIAKNNFSSYGVNFVFENEIAKLILAHTLTETPVNSEIIDTIDTRKLRQLEDNGYIRIANGLITMSLPMILSCLNIIIFDDPKIKTSFEKLFKSLEKAAFKKKTTCSRDFKIFNAHFEIVKNYCFIILGVSQMHIKDRFKGIMFQKEMGYRIINLNTFPNKVVTILTDVTRSKYEIPQNTLVQNNFTSSFFHRFADCNIDNNNWTILWQDKSFTSDSNSLTMTAVKKIYQNHFNEPKLELIGGTPNTSLAIIITNKPLSANLKDGKYKFPPNFGILGLSGCEQYYGKFIYRSYLLNISELAFLQKKQSLIN</sequence>
<proteinExistence type="predicted"/>
<gene>
    <name evidence="1" type="ORF">NAEGRDRAFT_47562</name>
</gene>
<dbReference type="OMA" id="FADCNID"/>
<dbReference type="AlphaFoldDB" id="D2V8P5"/>
<accession>D2V8P5</accession>
<reference evidence="1 2" key="1">
    <citation type="journal article" date="2010" name="Cell">
        <title>The genome of Naegleria gruberi illuminates early eukaryotic versatility.</title>
        <authorList>
            <person name="Fritz-Laylin L.K."/>
            <person name="Prochnik S.E."/>
            <person name="Ginger M.L."/>
            <person name="Dacks J.B."/>
            <person name="Carpenter M.L."/>
            <person name="Field M.C."/>
            <person name="Kuo A."/>
            <person name="Paredez A."/>
            <person name="Chapman J."/>
            <person name="Pham J."/>
            <person name="Shu S."/>
            <person name="Neupane R."/>
            <person name="Cipriano M."/>
            <person name="Mancuso J."/>
            <person name="Tu H."/>
            <person name="Salamov A."/>
            <person name="Lindquist E."/>
            <person name="Shapiro H."/>
            <person name="Lucas S."/>
            <person name="Grigoriev I.V."/>
            <person name="Cande W.Z."/>
            <person name="Fulton C."/>
            <person name="Rokhsar D.S."/>
            <person name="Dawson S.C."/>
        </authorList>
    </citation>
    <scope>NUCLEOTIDE SEQUENCE [LARGE SCALE GENOMIC DNA]</scope>
    <source>
        <strain evidence="1 2">NEG-M</strain>
    </source>
</reference>